<dbReference type="GO" id="GO:0046872">
    <property type="term" value="F:metal ion binding"/>
    <property type="evidence" value="ECO:0007669"/>
    <property type="project" value="UniProtKB-KW"/>
</dbReference>
<proteinExistence type="inferred from homology"/>
<dbReference type="InterPro" id="IPR018110">
    <property type="entry name" value="Mandel_Rmase/mucon_lact_enz_CS"/>
</dbReference>
<dbReference type="SFLD" id="SFLDG00180">
    <property type="entry name" value="muconate_cycloisomerase"/>
    <property type="match status" value="1"/>
</dbReference>
<dbReference type="NCBIfam" id="NF042940">
    <property type="entry name" value="racemase_DgcA"/>
    <property type="match status" value="1"/>
</dbReference>
<dbReference type="InterPro" id="IPR013341">
    <property type="entry name" value="Mandelate_racemase_N_dom"/>
</dbReference>
<dbReference type="EMBL" id="SNXS01000014">
    <property type="protein sequence ID" value="TDP61248.1"/>
    <property type="molecule type" value="Genomic_DNA"/>
</dbReference>
<dbReference type="Gene3D" id="3.30.390.10">
    <property type="entry name" value="Enolase-like, N-terminal domain"/>
    <property type="match status" value="1"/>
</dbReference>
<dbReference type="Gene3D" id="3.20.20.120">
    <property type="entry name" value="Enolase-like C-terminal domain"/>
    <property type="match status" value="1"/>
</dbReference>
<gene>
    <name evidence="9" type="ORF">DES47_11420</name>
</gene>
<feature type="active site" description="Proton acceptor; specific for (R)-substrate epimerization" evidence="5">
    <location>
        <position position="151"/>
    </location>
</feature>
<comment type="cofactor">
    <cofactor evidence="6 7">
        <name>Mg(2+)</name>
        <dbReference type="ChEBI" id="CHEBI:18420"/>
    </cofactor>
    <text evidence="6 7">Binds 1 Mg(2+) ion per subunit.</text>
</comment>
<evidence type="ECO:0000259" key="8">
    <source>
        <dbReference type="SMART" id="SM00922"/>
    </source>
</evidence>
<dbReference type="OrthoDB" id="9782675at2"/>
<dbReference type="AlphaFoldDB" id="A0A4R6QET2"/>
<feature type="domain" description="Mandelate racemase/muconate lactonizing enzyme C-terminal" evidence="8">
    <location>
        <begin position="132"/>
        <end position="223"/>
    </location>
</feature>
<evidence type="ECO:0000256" key="7">
    <source>
        <dbReference type="RuleBase" id="RU366006"/>
    </source>
</evidence>
<organism evidence="9 10">
    <name type="scientific">Roseateles toxinivorans</name>
    <dbReference type="NCBI Taxonomy" id="270368"/>
    <lineage>
        <taxon>Bacteria</taxon>
        <taxon>Pseudomonadati</taxon>
        <taxon>Pseudomonadota</taxon>
        <taxon>Betaproteobacteria</taxon>
        <taxon>Burkholderiales</taxon>
        <taxon>Sphaerotilaceae</taxon>
        <taxon>Roseateles</taxon>
    </lineage>
</organism>
<dbReference type="SUPFAM" id="SSF51604">
    <property type="entry name" value="Enolase C-terminal domain-like"/>
    <property type="match status" value="1"/>
</dbReference>
<evidence type="ECO:0000256" key="3">
    <source>
        <dbReference type="ARBA" id="ARBA00022842"/>
    </source>
</evidence>
<dbReference type="Proteomes" id="UP000295361">
    <property type="component" value="Unassembled WGS sequence"/>
</dbReference>
<dbReference type="SMART" id="SM00922">
    <property type="entry name" value="MR_MLE"/>
    <property type="match status" value="1"/>
</dbReference>
<evidence type="ECO:0000256" key="6">
    <source>
        <dbReference type="PIRSR" id="PIRSR634603-3"/>
    </source>
</evidence>
<dbReference type="FunCoup" id="A0A4R6QET2">
    <property type="interactions" value="70"/>
</dbReference>
<keyword evidence="2 6" id="KW-0479">Metal-binding</keyword>
<dbReference type="InterPro" id="IPR029065">
    <property type="entry name" value="Enolase_C-like"/>
</dbReference>
<dbReference type="Pfam" id="PF13378">
    <property type="entry name" value="MR_MLE_C"/>
    <property type="match status" value="1"/>
</dbReference>
<keyword evidence="10" id="KW-1185">Reference proteome</keyword>
<dbReference type="InParanoid" id="A0A4R6QET2"/>
<protein>
    <recommendedName>
        <fullName evidence="7">Dipeptide epimerase</fullName>
        <ecNumber evidence="7">5.1.1.-</ecNumber>
    </recommendedName>
</protein>
<dbReference type="CDD" id="cd03319">
    <property type="entry name" value="L-Ala-DL-Glu_epimerase"/>
    <property type="match status" value="1"/>
</dbReference>
<dbReference type="InterPro" id="IPR034593">
    <property type="entry name" value="DgoD-like"/>
</dbReference>
<dbReference type="PANTHER" id="PTHR48080:SF3">
    <property type="entry name" value="ENOLASE SUPERFAMILY MEMBER DDB_G0284701"/>
    <property type="match status" value="1"/>
</dbReference>
<dbReference type="EC" id="5.1.1.-" evidence="7"/>
<dbReference type="SUPFAM" id="SSF54826">
    <property type="entry name" value="Enolase N-terminal domain-like"/>
    <property type="match status" value="1"/>
</dbReference>
<dbReference type="SFLD" id="SFLDS00001">
    <property type="entry name" value="Enolase"/>
    <property type="match status" value="1"/>
</dbReference>
<evidence type="ECO:0000313" key="9">
    <source>
        <dbReference type="EMBL" id="TDP61248.1"/>
    </source>
</evidence>
<evidence type="ECO:0000256" key="1">
    <source>
        <dbReference type="ARBA" id="ARBA00008031"/>
    </source>
</evidence>
<dbReference type="InterPro" id="IPR013342">
    <property type="entry name" value="Mandelate_racemase_C"/>
</dbReference>
<feature type="binding site" evidence="6">
    <location>
        <position position="202"/>
    </location>
    <ligand>
        <name>Mg(2+)</name>
        <dbReference type="ChEBI" id="CHEBI:18420"/>
    </ligand>
</feature>
<evidence type="ECO:0000256" key="4">
    <source>
        <dbReference type="ARBA" id="ARBA00023235"/>
    </source>
</evidence>
<comment type="similarity">
    <text evidence="1 7">Belongs to the mandelate racemase/muconate lactonizing enzyme family.</text>
</comment>
<dbReference type="InterPro" id="IPR029017">
    <property type="entry name" value="Enolase-like_N"/>
</dbReference>
<accession>A0A4R6QET2</accession>
<feature type="binding site" evidence="6">
    <location>
        <position position="176"/>
    </location>
    <ligand>
        <name>Mg(2+)</name>
        <dbReference type="ChEBI" id="CHEBI:18420"/>
    </ligand>
</feature>
<dbReference type="RefSeq" id="WP_133703766.1">
    <property type="nucleotide sequence ID" value="NZ_SNXS01000014.1"/>
</dbReference>
<dbReference type="PROSITE" id="PS00909">
    <property type="entry name" value="MR_MLE_2"/>
    <property type="match status" value="1"/>
</dbReference>
<feature type="active site" description="Proton acceptor; specific for (S)-substrate epimerization" evidence="5">
    <location>
        <position position="247"/>
    </location>
</feature>
<keyword evidence="4 7" id="KW-0413">Isomerase</keyword>
<dbReference type="Pfam" id="PF02746">
    <property type="entry name" value="MR_MLE_N"/>
    <property type="match status" value="1"/>
</dbReference>
<dbReference type="InterPro" id="IPR036849">
    <property type="entry name" value="Enolase-like_C_sf"/>
</dbReference>
<name>A0A4R6QET2_9BURK</name>
<evidence type="ECO:0000313" key="10">
    <source>
        <dbReference type="Proteomes" id="UP000295361"/>
    </source>
</evidence>
<reference evidence="9 10" key="1">
    <citation type="submission" date="2019-03" db="EMBL/GenBank/DDBJ databases">
        <title>Genomic Encyclopedia of Type Strains, Phase IV (KMG-IV): sequencing the most valuable type-strain genomes for metagenomic binning, comparative biology and taxonomic classification.</title>
        <authorList>
            <person name="Goeker M."/>
        </authorList>
    </citation>
    <scope>NUCLEOTIDE SEQUENCE [LARGE SCALE GENOMIC DNA]</scope>
    <source>
        <strain evidence="9 10">DSM 16998</strain>
    </source>
</reference>
<feature type="binding site" evidence="6">
    <location>
        <position position="225"/>
    </location>
    <ligand>
        <name>Mg(2+)</name>
        <dbReference type="ChEBI" id="CHEBI:18420"/>
    </ligand>
</feature>
<comment type="caution">
    <text evidence="9">The sequence shown here is derived from an EMBL/GenBank/DDBJ whole genome shotgun (WGS) entry which is preliminary data.</text>
</comment>
<evidence type="ECO:0000256" key="2">
    <source>
        <dbReference type="ARBA" id="ARBA00022723"/>
    </source>
</evidence>
<dbReference type="GO" id="GO:0009063">
    <property type="term" value="P:amino acid catabolic process"/>
    <property type="evidence" value="ECO:0007669"/>
    <property type="project" value="InterPro"/>
</dbReference>
<keyword evidence="3 6" id="KW-0460">Magnesium</keyword>
<dbReference type="GO" id="GO:0016855">
    <property type="term" value="F:racemase and epimerase activity, acting on amino acids and derivatives"/>
    <property type="evidence" value="ECO:0007669"/>
    <property type="project" value="UniProtKB-UniRule"/>
</dbReference>
<evidence type="ECO:0000256" key="5">
    <source>
        <dbReference type="PIRSR" id="PIRSR634603-1"/>
    </source>
</evidence>
<dbReference type="PANTHER" id="PTHR48080">
    <property type="entry name" value="D-GALACTONATE DEHYDRATASE-RELATED"/>
    <property type="match status" value="1"/>
</dbReference>
<sequence length="328" mass="35270">MTLRVDITVERWPLREPFEIARAVMHDLPLIGITLTDRYGYAGRAEAAGVDYDGETPATMSAQIDAVAAQLHDDLRGVDLLRLLPAGGARNALDCALWDLRAKQSGIPAWASAGLPEPKAVITAFTLGLGSPEDVRRRARAARGLPLIKLKVDAHRHLELLRVVREELPDARIVVDANQAWTVSLLDDLMPDLFAAGVELIEQPLPRGADEALSLLQSPIPLCADESVTDRASLPALQCSYQAVNIKLDKCGGLTEALALVGEARARGFHIMVGNMCGTSLGMAPAFLVAQAARWADLDGPLLQVADRTHAMTFSQGVVQPPHPALWG</sequence>
<dbReference type="InterPro" id="IPR034603">
    <property type="entry name" value="Dipeptide_epimerase"/>
</dbReference>